<dbReference type="RefSeq" id="WP_193537224.1">
    <property type="nucleotide sequence ID" value="NZ_JADCLJ010000020.1"/>
</dbReference>
<dbReference type="EMBL" id="JADCLJ010000020">
    <property type="protein sequence ID" value="MBE4909041.1"/>
    <property type="molecule type" value="Genomic_DNA"/>
</dbReference>
<keyword evidence="3" id="KW-1003">Cell membrane</keyword>
<keyword evidence="6 7" id="KW-0472">Membrane</keyword>
<keyword evidence="4 7" id="KW-0812">Transmembrane</keyword>
<keyword evidence="5 7" id="KW-1133">Transmembrane helix</keyword>
<evidence type="ECO:0000256" key="3">
    <source>
        <dbReference type="ARBA" id="ARBA00022475"/>
    </source>
</evidence>
<evidence type="ECO:0000256" key="6">
    <source>
        <dbReference type="ARBA" id="ARBA00023136"/>
    </source>
</evidence>
<feature type="domain" description="YetF C-terminal" evidence="8">
    <location>
        <begin position="86"/>
        <end position="218"/>
    </location>
</feature>
<evidence type="ECO:0000256" key="7">
    <source>
        <dbReference type="SAM" id="Phobius"/>
    </source>
</evidence>
<feature type="transmembrane region" description="Helical" evidence="7">
    <location>
        <begin position="62"/>
        <end position="80"/>
    </location>
</feature>
<evidence type="ECO:0000256" key="4">
    <source>
        <dbReference type="ARBA" id="ARBA00022692"/>
    </source>
</evidence>
<reference evidence="9 10" key="1">
    <citation type="submission" date="2020-10" db="EMBL/GenBank/DDBJ databases">
        <title>Bacillus sp. HD4P25, an endophyte from a halophyte.</title>
        <authorList>
            <person name="Sun J.-Q."/>
        </authorList>
    </citation>
    <scope>NUCLEOTIDE SEQUENCE [LARGE SCALE GENOMIC DNA]</scope>
    <source>
        <strain evidence="9 10">YIM 93174</strain>
    </source>
</reference>
<name>A0ABR9QKK8_9BACI</name>
<dbReference type="PANTHER" id="PTHR34582">
    <property type="entry name" value="UPF0702 TRANSMEMBRANE PROTEIN YCAP"/>
    <property type="match status" value="1"/>
</dbReference>
<keyword evidence="10" id="KW-1185">Reference proteome</keyword>
<feature type="transmembrane region" description="Helical" evidence="7">
    <location>
        <begin position="12"/>
        <end position="30"/>
    </location>
</feature>
<comment type="caution">
    <text evidence="9">The sequence shown here is derived from an EMBL/GenBank/DDBJ whole genome shotgun (WGS) entry which is preliminary data.</text>
</comment>
<evidence type="ECO:0000256" key="5">
    <source>
        <dbReference type="ARBA" id="ARBA00022989"/>
    </source>
</evidence>
<dbReference type="Pfam" id="PF04239">
    <property type="entry name" value="DUF421"/>
    <property type="match status" value="1"/>
</dbReference>
<organism evidence="9 10">
    <name type="scientific">Litchfieldia luteola</name>
    <dbReference type="NCBI Taxonomy" id="682179"/>
    <lineage>
        <taxon>Bacteria</taxon>
        <taxon>Bacillati</taxon>
        <taxon>Bacillota</taxon>
        <taxon>Bacilli</taxon>
        <taxon>Bacillales</taxon>
        <taxon>Bacillaceae</taxon>
        <taxon>Litchfieldia</taxon>
    </lineage>
</organism>
<sequence length="240" mass="26802">MGETLKEILVVYGRILTIYPLLLFAALMMGKRSIGELPVFDFLIILSLGSLVGADIADPKIVHLHTALAVVGVALLQRVFSSWSIKRRWFGRLITFEPTIVIRNGEFVMGAMKKIRYSLDNILQMLREKDVFDLSEVDVGIIEANGKLTVLKKATKLTPTLEDLNIFKSKAGVSYPVIVEGKIYTDILNQLELDEAWVLGELSKHGLNRNDIFFASVNAKNELTYSVVNNKTSSPPDILH</sequence>
<proteinExistence type="inferred from homology"/>
<dbReference type="Gene3D" id="3.30.240.20">
    <property type="entry name" value="bsu07140 like domains"/>
    <property type="match status" value="2"/>
</dbReference>
<feature type="transmembrane region" description="Helical" evidence="7">
    <location>
        <begin position="37"/>
        <end position="56"/>
    </location>
</feature>
<evidence type="ECO:0000256" key="2">
    <source>
        <dbReference type="ARBA" id="ARBA00006448"/>
    </source>
</evidence>
<evidence type="ECO:0000313" key="9">
    <source>
        <dbReference type="EMBL" id="MBE4909041.1"/>
    </source>
</evidence>
<protein>
    <submittedName>
        <fullName evidence="9">DUF421 domain-containing protein</fullName>
    </submittedName>
</protein>
<gene>
    <name evidence="9" type="ORF">IMZ08_13310</name>
</gene>
<dbReference type="InterPro" id="IPR023090">
    <property type="entry name" value="UPF0702_alpha/beta_dom_sf"/>
</dbReference>
<dbReference type="InterPro" id="IPR007353">
    <property type="entry name" value="DUF421"/>
</dbReference>
<comment type="subcellular location">
    <subcellularLocation>
        <location evidence="1">Cell membrane</location>
        <topology evidence="1">Multi-pass membrane protein</topology>
    </subcellularLocation>
</comment>
<evidence type="ECO:0000259" key="8">
    <source>
        <dbReference type="Pfam" id="PF04239"/>
    </source>
</evidence>
<comment type="similarity">
    <text evidence="2">Belongs to the UPF0702 family.</text>
</comment>
<dbReference type="Proteomes" id="UP001516662">
    <property type="component" value="Unassembled WGS sequence"/>
</dbReference>
<dbReference type="PANTHER" id="PTHR34582:SF6">
    <property type="entry name" value="UPF0702 TRANSMEMBRANE PROTEIN YCAP"/>
    <property type="match status" value="1"/>
</dbReference>
<accession>A0ABR9QKK8</accession>
<evidence type="ECO:0000256" key="1">
    <source>
        <dbReference type="ARBA" id="ARBA00004651"/>
    </source>
</evidence>
<evidence type="ECO:0000313" key="10">
    <source>
        <dbReference type="Proteomes" id="UP001516662"/>
    </source>
</evidence>